<sequence>MLQATHSRVFAALLGLTAATALPLQAIAQDTMKTHEEKEMQTAASMDVLEITLSEPQFSTLYKAIKQAGLDDVLTEPGPYTLFAPTNDAFAKLPQGEVEALLDPSNKEQLVALLKAHLVMGEWFSDDFTSTQELQGVAENRLTIEADKAVMVNDNTVVEADIEASNGVVHAINQVIKID</sequence>
<organism evidence="3 4">
    <name type="scientific">Idiomarina xiamenensis 10-D-4</name>
    <dbReference type="NCBI Taxonomy" id="740709"/>
    <lineage>
        <taxon>Bacteria</taxon>
        <taxon>Pseudomonadati</taxon>
        <taxon>Pseudomonadota</taxon>
        <taxon>Gammaproteobacteria</taxon>
        <taxon>Alteromonadales</taxon>
        <taxon>Idiomarinaceae</taxon>
        <taxon>Idiomarina</taxon>
    </lineage>
</organism>
<protein>
    <submittedName>
        <fullName evidence="3">Fasciclin domain-containing protein</fullName>
    </submittedName>
</protein>
<evidence type="ECO:0000313" key="4">
    <source>
        <dbReference type="Proteomes" id="UP000014115"/>
    </source>
</evidence>
<dbReference type="SUPFAM" id="SSF82153">
    <property type="entry name" value="FAS1 domain"/>
    <property type="match status" value="1"/>
</dbReference>
<dbReference type="OrthoDB" id="9800666at2"/>
<dbReference type="GO" id="GO:0050839">
    <property type="term" value="F:cell adhesion molecule binding"/>
    <property type="evidence" value="ECO:0007669"/>
    <property type="project" value="TreeGrafter"/>
</dbReference>
<dbReference type="GO" id="GO:0005615">
    <property type="term" value="C:extracellular space"/>
    <property type="evidence" value="ECO:0007669"/>
    <property type="project" value="TreeGrafter"/>
</dbReference>
<proteinExistence type="predicted"/>
<comment type="caution">
    <text evidence="3">The sequence shown here is derived from an EMBL/GenBank/DDBJ whole genome shotgun (WGS) entry which is preliminary data.</text>
</comment>
<dbReference type="EMBL" id="AMRG01000002">
    <property type="protein sequence ID" value="EKE87008.1"/>
    <property type="molecule type" value="Genomic_DNA"/>
</dbReference>
<evidence type="ECO:0000313" key="3">
    <source>
        <dbReference type="EMBL" id="EKE87008.1"/>
    </source>
</evidence>
<dbReference type="GO" id="GO:0030198">
    <property type="term" value="P:extracellular matrix organization"/>
    <property type="evidence" value="ECO:0007669"/>
    <property type="project" value="TreeGrafter"/>
</dbReference>
<dbReference type="STRING" id="740709.A10D4_02162"/>
<dbReference type="FunFam" id="2.30.180.10:FF:000032">
    <property type="entry name" value="Fasciclin domain-containing protein, putative"/>
    <property type="match status" value="1"/>
</dbReference>
<feature type="signal peptide" evidence="1">
    <location>
        <begin position="1"/>
        <end position="28"/>
    </location>
</feature>
<gene>
    <name evidence="3" type="ORF">A10D4_02162</name>
</gene>
<dbReference type="InterPro" id="IPR000782">
    <property type="entry name" value="FAS1_domain"/>
</dbReference>
<dbReference type="RefSeq" id="WP_008487442.1">
    <property type="nucleotide sequence ID" value="NZ_AMRG01000002.1"/>
</dbReference>
<dbReference type="GO" id="GO:0007155">
    <property type="term" value="P:cell adhesion"/>
    <property type="evidence" value="ECO:0007669"/>
    <property type="project" value="TreeGrafter"/>
</dbReference>
<feature type="chain" id="PRO_5003859946" evidence="1">
    <location>
        <begin position="29"/>
        <end position="179"/>
    </location>
</feature>
<name>K2KG76_9GAMM</name>
<accession>K2KG76</accession>
<feature type="domain" description="FAS1" evidence="2">
    <location>
        <begin position="45"/>
        <end position="176"/>
    </location>
</feature>
<dbReference type="PROSITE" id="PS50213">
    <property type="entry name" value="FAS1"/>
    <property type="match status" value="1"/>
</dbReference>
<dbReference type="InterPro" id="IPR050904">
    <property type="entry name" value="Adhesion/Biosynth-related"/>
</dbReference>
<dbReference type="PATRIC" id="fig|740709.3.peg.435"/>
<dbReference type="Gene3D" id="2.30.180.10">
    <property type="entry name" value="FAS1 domain"/>
    <property type="match status" value="1"/>
</dbReference>
<dbReference type="SMART" id="SM00554">
    <property type="entry name" value="FAS1"/>
    <property type="match status" value="1"/>
</dbReference>
<dbReference type="Pfam" id="PF02469">
    <property type="entry name" value="Fasciclin"/>
    <property type="match status" value="1"/>
</dbReference>
<reference evidence="3 4" key="1">
    <citation type="journal article" date="2012" name="J. Bacteriol.">
        <title>Genome Sequence of Idiomarina xiamenensis Type Strain 10-D-4.</title>
        <authorList>
            <person name="Lai Q."/>
            <person name="Wang L."/>
            <person name="Wang W."/>
            <person name="Shao Z."/>
        </authorList>
    </citation>
    <scope>NUCLEOTIDE SEQUENCE [LARGE SCALE GENOMIC DNA]</scope>
    <source>
        <strain evidence="3 4">10-D-4</strain>
    </source>
</reference>
<dbReference type="AlphaFoldDB" id="K2KG76"/>
<dbReference type="PANTHER" id="PTHR10900:SF124">
    <property type="entry name" value="FI05614P"/>
    <property type="match status" value="1"/>
</dbReference>
<dbReference type="Proteomes" id="UP000014115">
    <property type="component" value="Unassembled WGS sequence"/>
</dbReference>
<evidence type="ECO:0000256" key="1">
    <source>
        <dbReference type="SAM" id="SignalP"/>
    </source>
</evidence>
<dbReference type="PANTHER" id="PTHR10900">
    <property type="entry name" value="PERIOSTIN-RELATED"/>
    <property type="match status" value="1"/>
</dbReference>
<dbReference type="eggNOG" id="COG2335">
    <property type="taxonomic scope" value="Bacteria"/>
</dbReference>
<dbReference type="InterPro" id="IPR036378">
    <property type="entry name" value="FAS1_dom_sf"/>
</dbReference>
<evidence type="ECO:0000259" key="2">
    <source>
        <dbReference type="PROSITE" id="PS50213"/>
    </source>
</evidence>
<keyword evidence="4" id="KW-1185">Reference proteome</keyword>
<keyword evidence="1" id="KW-0732">Signal</keyword>
<dbReference type="GO" id="GO:0031012">
    <property type="term" value="C:extracellular matrix"/>
    <property type="evidence" value="ECO:0007669"/>
    <property type="project" value="TreeGrafter"/>
</dbReference>